<sequence length="540" mass="63090">MEMYQNQLDNYEIRDFDISKFMLFGNVSNHYIDQCTLTNDYDRRFIYRKEIEEIKNNILSGDNVIITSDLGNGKTILVKILMSIMTRVGFNCYLYSSNEYSFTKDIEILSNNKNKNIIFIDNYDNSIDELKYILEQSHENIQVVITARHYGYENTKELLLPIGLNKFKNYNLDYLLDDEVDSFINIVDNLGAWGDKAGLSKKRKLHGLDDEAKKQLSILLLSVLESESIKTKINEITNNIFKNKGYKETIFAILLIDIIGHNMDRSIISDMAMNNVIFSTDFIENKGVINLFRIEKGLIKTRSSTLSRFLISNQFEPMYIANQLLEIVNNLNKNSSDTKDSSWQKIIKSLLRFSIVEKVLPQKRSAIKFYYEKLKVIIPRLIKEPHYWVQYAMSVIPFKDYPNASIYLETAYSLAELKGSEYHTNNINTQQARLFFLKGLECKGAESFDLFTKGDSLMQIIPNDIFKYRQISLYITFYEKVYATFNKGQKVEYERALKKIIKDSESRDLENGIYKSGDKWIEETIEKMNNILNIIENNRK</sequence>
<dbReference type="RefSeq" id="WP_168550170.1">
    <property type="nucleotide sequence ID" value="NZ_CP012904.1"/>
</dbReference>
<organism evidence="1">
    <name type="scientific">Providencia rettgeri</name>
    <dbReference type="NCBI Taxonomy" id="587"/>
    <lineage>
        <taxon>Bacteria</taxon>
        <taxon>Pseudomonadati</taxon>
        <taxon>Pseudomonadota</taxon>
        <taxon>Gammaproteobacteria</taxon>
        <taxon>Enterobacterales</taxon>
        <taxon>Morganellaceae</taxon>
        <taxon>Providencia</taxon>
    </lineage>
</organism>
<name>A0A0U3J302_PRORE</name>
<keyword evidence="1" id="KW-0614">Plasmid</keyword>
<gene>
    <name evidence="1" type="ORF">AOY08_200009</name>
</gene>
<evidence type="ECO:0000313" key="1">
    <source>
        <dbReference type="EMBL" id="ALV81865.1"/>
    </source>
</evidence>
<protein>
    <submittedName>
        <fullName evidence="1">Uncharacterized protein</fullName>
    </submittedName>
</protein>
<dbReference type="AlphaFoldDB" id="A0A0U3J302"/>
<geneLocation type="plasmid" evidence="1">
    <name>pOXA181-15-1091</name>
</geneLocation>
<proteinExistence type="predicted"/>
<dbReference type="SUPFAM" id="SSF52540">
    <property type="entry name" value="P-loop containing nucleoside triphosphate hydrolases"/>
    <property type="match status" value="1"/>
</dbReference>
<accession>A0A0U3J302</accession>
<dbReference type="InterPro" id="IPR027417">
    <property type="entry name" value="P-loop_NTPase"/>
</dbReference>
<reference evidence="1" key="1">
    <citation type="submission" date="2015-10" db="EMBL/GenBank/DDBJ databases">
        <title>Colistin resistant Pseudomonas aeruginosa ST 654 with blaNDM-1 arrives in North America.</title>
        <authorList>
            <person name="Mataseje L.F."/>
            <person name="Peirano G."/>
            <person name="Church D.L."/>
            <person name="Conly J."/>
            <person name="Mulvey M.R."/>
            <person name="Pitout J.D."/>
        </authorList>
    </citation>
    <scope>NUCLEOTIDE SEQUENCE</scope>
    <source>
        <strain evidence="1">N15-01091</strain>
        <plasmid evidence="1">pOXA181-15-1091</plasmid>
    </source>
</reference>
<dbReference type="EMBL" id="CP012904">
    <property type="protein sequence ID" value="ALV81865.1"/>
    <property type="molecule type" value="Genomic_DNA"/>
</dbReference>